<evidence type="ECO:0000313" key="1">
    <source>
        <dbReference type="EMBL" id="SMX50653.1"/>
    </source>
</evidence>
<evidence type="ECO:0000313" key="2">
    <source>
        <dbReference type="Proteomes" id="UP000220836"/>
    </source>
</evidence>
<accession>A0A238L6B0</accession>
<dbReference type="PANTHER" id="PTHR37936">
    <property type="entry name" value="TRANSPOSASE INSC FOR INSERTION ELEMENT IS2A-RELATED"/>
    <property type="match status" value="1"/>
</dbReference>
<dbReference type="SUPFAM" id="SSF48295">
    <property type="entry name" value="TrpR-like"/>
    <property type="match status" value="1"/>
</dbReference>
<dbReference type="Pfam" id="PF01527">
    <property type="entry name" value="HTH_Tnp_1"/>
    <property type="match status" value="1"/>
</dbReference>
<reference evidence="1 2" key="1">
    <citation type="submission" date="2017-05" db="EMBL/GenBank/DDBJ databases">
        <authorList>
            <person name="Song R."/>
            <person name="Chenine A.L."/>
            <person name="Ruprecht R.M."/>
        </authorList>
    </citation>
    <scope>NUCLEOTIDE SEQUENCE [LARGE SCALE GENOMIC DNA]</scope>
    <source>
        <strain evidence="1 2">CECT 8663</strain>
    </source>
</reference>
<dbReference type="EMBL" id="FXYH01000039">
    <property type="protein sequence ID" value="SMX50653.1"/>
    <property type="molecule type" value="Genomic_DNA"/>
</dbReference>
<dbReference type="RefSeq" id="WP_245911053.1">
    <property type="nucleotide sequence ID" value="NZ_FXYH01000039.1"/>
</dbReference>
<dbReference type="AlphaFoldDB" id="A0A238L6B0"/>
<dbReference type="PANTHER" id="PTHR37936:SF3">
    <property type="entry name" value="TRANSPOSASE INSC FOR INSERTION ELEMENT IS2A-RELATED"/>
    <property type="match status" value="1"/>
</dbReference>
<name>A0A238L6B0_9RHOB</name>
<dbReference type="GO" id="GO:0004803">
    <property type="term" value="F:transposase activity"/>
    <property type="evidence" value="ECO:0007669"/>
    <property type="project" value="InterPro"/>
</dbReference>
<protein>
    <submittedName>
        <fullName evidence="1">Transposase</fullName>
    </submittedName>
</protein>
<gene>
    <name evidence="1" type="ORF">PEV8663_04748</name>
</gene>
<dbReference type="InterPro" id="IPR010921">
    <property type="entry name" value="Trp_repressor/repl_initiator"/>
</dbReference>
<dbReference type="InterPro" id="IPR002514">
    <property type="entry name" value="Transposase_8"/>
</dbReference>
<proteinExistence type="predicted"/>
<organism evidence="1 2">
    <name type="scientific">Pelagimonas varians</name>
    <dbReference type="NCBI Taxonomy" id="696760"/>
    <lineage>
        <taxon>Bacteria</taxon>
        <taxon>Pseudomonadati</taxon>
        <taxon>Pseudomonadota</taxon>
        <taxon>Alphaproteobacteria</taxon>
        <taxon>Rhodobacterales</taxon>
        <taxon>Roseobacteraceae</taxon>
        <taxon>Pelagimonas</taxon>
    </lineage>
</organism>
<sequence>MERSTEFLGNIDMVVGPRGHRRWPDKVKAQIVAETLVEGTSVCAVARGYDMRANHLSEWRRMAREGKLVLPAVTEEPSFAALVVRDDVETASEPTPPPPLDLICGGVTVRLDGLCCTNPMLDSPFESSMIAVSYEQLVPYKI</sequence>
<dbReference type="GO" id="GO:0043565">
    <property type="term" value="F:sequence-specific DNA binding"/>
    <property type="evidence" value="ECO:0007669"/>
    <property type="project" value="InterPro"/>
</dbReference>
<dbReference type="GO" id="GO:0006313">
    <property type="term" value="P:DNA transposition"/>
    <property type="evidence" value="ECO:0007669"/>
    <property type="project" value="InterPro"/>
</dbReference>
<dbReference type="Proteomes" id="UP000220836">
    <property type="component" value="Unassembled WGS sequence"/>
</dbReference>
<keyword evidence="2" id="KW-1185">Reference proteome</keyword>